<evidence type="ECO:0000313" key="1">
    <source>
        <dbReference type="EMBL" id="EMI55347.1"/>
    </source>
</evidence>
<sequence length="58" mass="6386">MACLSSDTGTIAGRRDQDWAETGALSIGGFLSRLLRRPIRSATARKFMGYQVTKTPIR</sequence>
<accession>M5U1L1</accession>
<gene>
    <name evidence="1" type="ORF">RSSM_03159</name>
</gene>
<keyword evidence="2" id="KW-1185">Reference proteome</keyword>
<name>M5U1L1_9BACT</name>
<protein>
    <submittedName>
        <fullName evidence="1">Uncharacterized protein</fullName>
    </submittedName>
</protein>
<dbReference type="Proteomes" id="UP000011885">
    <property type="component" value="Unassembled WGS sequence"/>
</dbReference>
<dbReference type="EMBL" id="ANOH01000218">
    <property type="protein sequence ID" value="EMI55347.1"/>
    <property type="molecule type" value="Genomic_DNA"/>
</dbReference>
<reference evidence="1 2" key="1">
    <citation type="journal article" date="2013" name="Mar. Genomics">
        <title>Expression of sulfatases in Rhodopirellula baltica and the diversity of sulfatases in the genus Rhodopirellula.</title>
        <authorList>
            <person name="Wegner C.E."/>
            <person name="Richter-Heitmann T."/>
            <person name="Klindworth A."/>
            <person name="Klockow C."/>
            <person name="Richter M."/>
            <person name="Achstetter T."/>
            <person name="Glockner F.O."/>
            <person name="Harder J."/>
        </authorList>
    </citation>
    <scope>NUCLEOTIDE SEQUENCE [LARGE SCALE GENOMIC DNA]</scope>
    <source>
        <strain evidence="1 2">SM41</strain>
    </source>
</reference>
<dbReference type="AlphaFoldDB" id="M5U1L1"/>
<organism evidence="1 2">
    <name type="scientific">Rhodopirellula sallentina SM41</name>
    <dbReference type="NCBI Taxonomy" id="1263870"/>
    <lineage>
        <taxon>Bacteria</taxon>
        <taxon>Pseudomonadati</taxon>
        <taxon>Planctomycetota</taxon>
        <taxon>Planctomycetia</taxon>
        <taxon>Pirellulales</taxon>
        <taxon>Pirellulaceae</taxon>
        <taxon>Rhodopirellula</taxon>
    </lineage>
</organism>
<comment type="caution">
    <text evidence="1">The sequence shown here is derived from an EMBL/GenBank/DDBJ whole genome shotgun (WGS) entry which is preliminary data.</text>
</comment>
<dbReference type="PATRIC" id="fig|1263870.3.peg.3351"/>
<proteinExistence type="predicted"/>
<evidence type="ECO:0000313" key="2">
    <source>
        <dbReference type="Proteomes" id="UP000011885"/>
    </source>
</evidence>